<proteinExistence type="predicted"/>
<sequence>MEVCVGWRSRGIAFAHSSADLACAWLDEVGWSFLILSFQTYFDAFGSDFLLQRLRSRAIFPLPHPVHGTSPRVESPDVLLLRGSPDLDSEISGTARQNWLSRMKVDGVDAVGVALEPLH</sequence>
<gene>
    <name evidence="1" type="ORF">BC938DRAFT_484085</name>
</gene>
<name>A0A433QAL8_9FUNG</name>
<dbReference type="AlphaFoldDB" id="A0A433QAL8"/>
<protein>
    <submittedName>
        <fullName evidence="1">Uncharacterized protein</fullName>
    </submittedName>
</protein>
<reference evidence="1 2" key="1">
    <citation type="journal article" date="2018" name="New Phytol.">
        <title>Phylogenomics of Endogonaceae and evolution of mycorrhizas within Mucoromycota.</title>
        <authorList>
            <person name="Chang Y."/>
            <person name="Desiro A."/>
            <person name="Na H."/>
            <person name="Sandor L."/>
            <person name="Lipzen A."/>
            <person name="Clum A."/>
            <person name="Barry K."/>
            <person name="Grigoriev I.V."/>
            <person name="Martin F.M."/>
            <person name="Stajich J.E."/>
            <person name="Smith M.E."/>
            <person name="Bonito G."/>
            <person name="Spatafora J.W."/>
        </authorList>
    </citation>
    <scope>NUCLEOTIDE SEQUENCE [LARGE SCALE GENOMIC DNA]</scope>
    <source>
        <strain evidence="1 2">AD002</strain>
    </source>
</reference>
<dbReference type="EMBL" id="RBNJ01009607">
    <property type="protein sequence ID" value="RUS26811.1"/>
    <property type="molecule type" value="Genomic_DNA"/>
</dbReference>
<dbReference type="Proteomes" id="UP000274822">
    <property type="component" value="Unassembled WGS sequence"/>
</dbReference>
<organism evidence="1 2">
    <name type="scientific">Jimgerdemannia flammicorona</name>
    <dbReference type="NCBI Taxonomy" id="994334"/>
    <lineage>
        <taxon>Eukaryota</taxon>
        <taxon>Fungi</taxon>
        <taxon>Fungi incertae sedis</taxon>
        <taxon>Mucoromycota</taxon>
        <taxon>Mucoromycotina</taxon>
        <taxon>Endogonomycetes</taxon>
        <taxon>Endogonales</taxon>
        <taxon>Endogonaceae</taxon>
        <taxon>Jimgerdemannia</taxon>
    </lineage>
</organism>
<accession>A0A433QAL8</accession>
<comment type="caution">
    <text evidence="1">The sequence shown here is derived from an EMBL/GenBank/DDBJ whole genome shotgun (WGS) entry which is preliminary data.</text>
</comment>
<evidence type="ECO:0000313" key="1">
    <source>
        <dbReference type="EMBL" id="RUS26811.1"/>
    </source>
</evidence>
<evidence type="ECO:0000313" key="2">
    <source>
        <dbReference type="Proteomes" id="UP000274822"/>
    </source>
</evidence>
<keyword evidence="2" id="KW-1185">Reference proteome</keyword>